<dbReference type="EMBL" id="BSDX01000001">
    <property type="protein sequence ID" value="GLI53328.1"/>
    <property type="molecule type" value="Genomic_DNA"/>
</dbReference>
<evidence type="ECO:0000313" key="4">
    <source>
        <dbReference type="Proteomes" id="UP001144297"/>
    </source>
</evidence>
<organism evidence="3 4">
    <name type="scientific">Thermodesulfovibrio yellowstonii</name>
    <dbReference type="NCBI Taxonomy" id="28262"/>
    <lineage>
        <taxon>Bacteria</taxon>
        <taxon>Pseudomonadati</taxon>
        <taxon>Nitrospirota</taxon>
        <taxon>Thermodesulfovibrionia</taxon>
        <taxon>Thermodesulfovibrionales</taxon>
        <taxon>Thermodesulfovibrionaceae</taxon>
        <taxon>Thermodesulfovibrio</taxon>
    </lineage>
</organism>
<dbReference type="GO" id="GO:0005737">
    <property type="term" value="C:cytoplasm"/>
    <property type="evidence" value="ECO:0007669"/>
    <property type="project" value="TreeGrafter"/>
</dbReference>
<dbReference type="InterPro" id="IPR006680">
    <property type="entry name" value="Amidohydro-rel"/>
</dbReference>
<name>A0A9W6LKJ3_9BACT</name>
<gene>
    <name evidence="3" type="ORF">TISLANDTSLP1_10210</name>
</gene>
<protein>
    <submittedName>
        <fullName evidence="3">Amidohydrolase</fullName>
    </submittedName>
</protein>
<dbReference type="GO" id="GO:0019748">
    <property type="term" value="P:secondary metabolic process"/>
    <property type="evidence" value="ECO:0007669"/>
    <property type="project" value="TreeGrafter"/>
</dbReference>
<accession>A0A9W6LKJ3</accession>
<dbReference type="CDD" id="cd01292">
    <property type="entry name" value="metallo-dependent_hydrolases"/>
    <property type="match status" value="1"/>
</dbReference>
<dbReference type="PANTHER" id="PTHR21240:SF28">
    <property type="entry name" value="ISO-OROTATE DECARBOXYLASE (EUROFUNG)"/>
    <property type="match status" value="1"/>
</dbReference>
<reference evidence="3" key="1">
    <citation type="submission" date="2022-12" db="EMBL/GenBank/DDBJ databases">
        <title>Reference genome sequencing for broad-spectrum identification of bacterial and archaeal isolates by mass spectrometry.</title>
        <authorList>
            <person name="Sekiguchi Y."/>
            <person name="Tourlousse D.M."/>
        </authorList>
    </citation>
    <scope>NUCLEOTIDE SEQUENCE</scope>
    <source>
        <strain evidence="3">TSL-P1</strain>
    </source>
</reference>
<dbReference type="Proteomes" id="UP001144297">
    <property type="component" value="Unassembled WGS sequence"/>
</dbReference>
<dbReference type="GO" id="GO:0016787">
    <property type="term" value="F:hydrolase activity"/>
    <property type="evidence" value="ECO:0007669"/>
    <property type="project" value="InterPro"/>
</dbReference>
<keyword evidence="4" id="KW-1185">Reference proteome</keyword>
<dbReference type="InterPro" id="IPR032465">
    <property type="entry name" value="ACMSD"/>
</dbReference>
<dbReference type="GO" id="GO:0016831">
    <property type="term" value="F:carboxy-lyase activity"/>
    <property type="evidence" value="ECO:0007669"/>
    <property type="project" value="InterPro"/>
</dbReference>
<comment type="caution">
    <text evidence="3">The sequence shown here is derived from an EMBL/GenBank/DDBJ whole genome shotgun (WGS) entry which is preliminary data.</text>
</comment>
<dbReference type="InterPro" id="IPR032466">
    <property type="entry name" value="Metal_Hydrolase"/>
</dbReference>
<evidence type="ECO:0000256" key="1">
    <source>
        <dbReference type="ARBA" id="ARBA00023239"/>
    </source>
</evidence>
<keyword evidence="1" id="KW-0456">Lyase</keyword>
<sequence length="264" mass="30758">MQIIDFHTHAFPDEIAERAIKKLEEKSQVKACLNGTLDNLLRSMDKSQIAKSVLCNIATKPEQFNSIIKWSDKIRSERIIPLPSVHPDDKEAKEHIKLIKKSGFYGIKMHPFYQDFSIDDEKIYPIYEALIENDMLIVMHCGYDIAFPEWDIASPKRIINVINRFPELKFIATHLGAWKEWDKVEQLMIGKNIFMEISFSFGWMPDEKIKELILKHPSDYILFGTDSPWADQGKEIENLKKLGLSGDFMEKIFHRNAEKLLRCS</sequence>
<dbReference type="AlphaFoldDB" id="A0A9W6LKJ3"/>
<dbReference type="Gene3D" id="3.20.20.140">
    <property type="entry name" value="Metal-dependent hydrolases"/>
    <property type="match status" value="1"/>
</dbReference>
<dbReference type="PANTHER" id="PTHR21240">
    <property type="entry name" value="2-AMINO-3-CARBOXYLMUCONATE-6-SEMIALDEHYDE DECARBOXYLASE"/>
    <property type="match status" value="1"/>
</dbReference>
<dbReference type="Pfam" id="PF04909">
    <property type="entry name" value="Amidohydro_2"/>
    <property type="match status" value="1"/>
</dbReference>
<evidence type="ECO:0000259" key="2">
    <source>
        <dbReference type="Pfam" id="PF04909"/>
    </source>
</evidence>
<dbReference type="SUPFAM" id="SSF51556">
    <property type="entry name" value="Metallo-dependent hydrolases"/>
    <property type="match status" value="1"/>
</dbReference>
<feature type="domain" description="Amidohydrolase-related" evidence="2">
    <location>
        <begin position="4"/>
        <end position="262"/>
    </location>
</feature>
<proteinExistence type="predicted"/>
<evidence type="ECO:0000313" key="3">
    <source>
        <dbReference type="EMBL" id="GLI53328.1"/>
    </source>
</evidence>